<dbReference type="STRING" id="1123308.GCA_000380085_00649"/>
<dbReference type="Pfam" id="PF07722">
    <property type="entry name" value="Peptidase_C26"/>
    <property type="match status" value="1"/>
</dbReference>
<reference evidence="1 2" key="1">
    <citation type="submission" date="2017-06" db="EMBL/GenBank/DDBJ databases">
        <authorList>
            <consortium name="Pathogen Informatics"/>
        </authorList>
    </citation>
    <scope>NUCLEOTIDE SEQUENCE [LARGE SCALE GENOMIC DNA]</scope>
    <source>
        <strain evidence="1 2">NCTC13788</strain>
    </source>
</reference>
<dbReference type="GO" id="GO:0033969">
    <property type="term" value="F:gamma-glutamyl-gamma-aminobutyrate hydrolase activity"/>
    <property type="evidence" value="ECO:0007669"/>
    <property type="project" value="TreeGrafter"/>
</dbReference>
<keyword evidence="2" id="KW-1185">Reference proteome</keyword>
<dbReference type="GO" id="GO:0004049">
    <property type="term" value="F:anthranilate synthase activity"/>
    <property type="evidence" value="ECO:0007669"/>
    <property type="project" value="UniProtKB-EC"/>
</dbReference>
<dbReference type="GO" id="GO:0016757">
    <property type="term" value="F:glycosyltransferase activity"/>
    <property type="evidence" value="ECO:0007669"/>
    <property type="project" value="UniProtKB-KW"/>
</dbReference>
<dbReference type="GO" id="GO:0005829">
    <property type="term" value="C:cytosol"/>
    <property type="evidence" value="ECO:0007669"/>
    <property type="project" value="TreeGrafter"/>
</dbReference>
<dbReference type="OrthoDB" id="9813383at2"/>
<dbReference type="SUPFAM" id="SSF52317">
    <property type="entry name" value="Class I glutamine amidotransferase-like"/>
    <property type="match status" value="1"/>
</dbReference>
<dbReference type="GO" id="GO:0006598">
    <property type="term" value="P:polyamine catabolic process"/>
    <property type="evidence" value="ECO:0007669"/>
    <property type="project" value="TreeGrafter"/>
</dbReference>
<dbReference type="RefSeq" id="WP_018373219.1">
    <property type="nucleotide sequence ID" value="NZ_LT906439.1"/>
</dbReference>
<evidence type="ECO:0000313" key="1">
    <source>
        <dbReference type="EMBL" id="SNU88936.1"/>
    </source>
</evidence>
<gene>
    <name evidence="1" type="ORF">SAMEA4412692_01284</name>
</gene>
<sequence length="258" mass="29358">MAHIKVPIIGISASIIIDQGGMFPGYHRSYVNEDYVLSVSKNGGIPMILPVTDEERVLDGYINSIDALILSGGHDVCPFNYGEEPSPKLGDTFPARDQFDFALLRKAKEKNIPILGICRGAQIINVYHGGTLWQDLSYADQPFLKHWQEHYPDLPTHSIRIERDSLLYQIFGEEKMMVNSFHHQVMRHVPEEFRVVARAADTAIEAIEHVNYRFLVGVQWHPEMLYLSRKEMNRLFKALINEARGDTVAEINDVKAVV</sequence>
<dbReference type="PANTHER" id="PTHR43235">
    <property type="entry name" value="GLUTAMINE AMIDOTRANSFERASE PB2B2.05-RELATED"/>
    <property type="match status" value="1"/>
</dbReference>
<dbReference type="EMBL" id="LT906439">
    <property type="protein sequence ID" value="SNU88936.1"/>
    <property type="molecule type" value="Genomic_DNA"/>
</dbReference>
<dbReference type="eggNOG" id="COG2071">
    <property type="taxonomic scope" value="Bacteria"/>
</dbReference>
<keyword evidence="1" id="KW-0328">Glycosyltransferase</keyword>
<keyword evidence="1" id="KW-0456">Lyase</keyword>
<name>A0A239SUC4_9STRE</name>
<dbReference type="PANTHER" id="PTHR43235:SF1">
    <property type="entry name" value="GLUTAMINE AMIDOTRANSFERASE PB2B2.05-RELATED"/>
    <property type="match status" value="1"/>
</dbReference>
<dbReference type="PROSITE" id="PS51273">
    <property type="entry name" value="GATASE_TYPE_1"/>
    <property type="match status" value="1"/>
</dbReference>
<dbReference type="FunFam" id="3.40.50.880:FF:000030">
    <property type="entry name" value="Gamma-glutamyl-gamma-aminobutyrate hydrolase PuuD"/>
    <property type="match status" value="1"/>
</dbReference>
<dbReference type="InterPro" id="IPR029062">
    <property type="entry name" value="Class_I_gatase-like"/>
</dbReference>
<keyword evidence="1" id="KW-0808">Transferase</keyword>
<organism evidence="1 2">
    <name type="scientific">Streptococcus merionis</name>
    <dbReference type="NCBI Taxonomy" id="400065"/>
    <lineage>
        <taxon>Bacteria</taxon>
        <taxon>Bacillati</taxon>
        <taxon>Bacillota</taxon>
        <taxon>Bacilli</taxon>
        <taxon>Lactobacillales</taxon>
        <taxon>Streptococcaceae</taxon>
        <taxon>Streptococcus</taxon>
    </lineage>
</organism>
<dbReference type="Proteomes" id="UP000215185">
    <property type="component" value="Chromosome 1"/>
</dbReference>
<accession>A0A239SUC4</accession>
<keyword evidence="1" id="KW-0315">Glutamine amidotransferase</keyword>
<evidence type="ECO:0000313" key="2">
    <source>
        <dbReference type="Proteomes" id="UP000215185"/>
    </source>
</evidence>
<dbReference type="EC" id="2.4.2.-" evidence="1"/>
<dbReference type="AlphaFoldDB" id="A0A239SUC4"/>
<dbReference type="Gene3D" id="3.40.50.880">
    <property type="match status" value="1"/>
</dbReference>
<dbReference type="KEGG" id="smen:SAMEA4412692_1284"/>
<dbReference type="InterPro" id="IPR044668">
    <property type="entry name" value="PuuD-like"/>
</dbReference>
<protein>
    <submittedName>
        <fullName evidence="1">Putative glutamine amidotransferase</fullName>
        <ecNumber evidence="1">2.4.2.-</ecNumber>
        <ecNumber evidence="1">4.1.3.27</ecNumber>
    </submittedName>
</protein>
<proteinExistence type="predicted"/>
<dbReference type="InterPro" id="IPR011697">
    <property type="entry name" value="Peptidase_C26"/>
</dbReference>
<dbReference type="CDD" id="cd01745">
    <property type="entry name" value="GATase1_2"/>
    <property type="match status" value="1"/>
</dbReference>
<dbReference type="EC" id="4.1.3.27" evidence="1"/>